<evidence type="ECO:0000313" key="3">
    <source>
        <dbReference type="Proteomes" id="UP000499080"/>
    </source>
</evidence>
<accession>A0A4Y2GHB8</accession>
<sequence length="145" mass="17015">MILKAWISWLERELGNIRRESGVRKKRKEEGKRRGRRKRSLFISKHRVAKDIIGYNHNEDKLKCKCDLQLSKKKKLTVTEVTRPNPRVRWPTENHEPAQDFQRGSSSPAPYIRADGLEKIGVYCTSGTQQKPFVPVHMKVCEYVR</sequence>
<organism evidence="2 3">
    <name type="scientific">Araneus ventricosus</name>
    <name type="common">Orbweaver spider</name>
    <name type="synonym">Epeira ventricosa</name>
    <dbReference type="NCBI Taxonomy" id="182803"/>
    <lineage>
        <taxon>Eukaryota</taxon>
        <taxon>Metazoa</taxon>
        <taxon>Ecdysozoa</taxon>
        <taxon>Arthropoda</taxon>
        <taxon>Chelicerata</taxon>
        <taxon>Arachnida</taxon>
        <taxon>Araneae</taxon>
        <taxon>Araneomorphae</taxon>
        <taxon>Entelegynae</taxon>
        <taxon>Araneoidea</taxon>
        <taxon>Araneidae</taxon>
        <taxon>Araneus</taxon>
    </lineage>
</organism>
<protein>
    <submittedName>
        <fullName evidence="2">Uncharacterized protein</fullName>
    </submittedName>
</protein>
<feature type="region of interest" description="Disordered" evidence="1">
    <location>
        <begin position="82"/>
        <end position="108"/>
    </location>
</feature>
<evidence type="ECO:0000313" key="2">
    <source>
        <dbReference type="EMBL" id="GBM52119.1"/>
    </source>
</evidence>
<comment type="caution">
    <text evidence="2">The sequence shown here is derived from an EMBL/GenBank/DDBJ whole genome shotgun (WGS) entry which is preliminary data.</text>
</comment>
<proteinExistence type="predicted"/>
<dbReference type="AlphaFoldDB" id="A0A4Y2GHB8"/>
<reference evidence="2 3" key="1">
    <citation type="journal article" date="2019" name="Sci. Rep.">
        <title>Orb-weaving spider Araneus ventricosus genome elucidates the spidroin gene catalogue.</title>
        <authorList>
            <person name="Kono N."/>
            <person name="Nakamura H."/>
            <person name="Ohtoshi R."/>
            <person name="Moran D.A.P."/>
            <person name="Shinohara A."/>
            <person name="Yoshida Y."/>
            <person name="Fujiwara M."/>
            <person name="Mori M."/>
            <person name="Tomita M."/>
            <person name="Arakawa K."/>
        </authorList>
    </citation>
    <scope>NUCLEOTIDE SEQUENCE [LARGE SCALE GENOMIC DNA]</scope>
</reference>
<dbReference type="EMBL" id="BGPR01001365">
    <property type="protein sequence ID" value="GBM52119.1"/>
    <property type="molecule type" value="Genomic_DNA"/>
</dbReference>
<dbReference type="Proteomes" id="UP000499080">
    <property type="component" value="Unassembled WGS sequence"/>
</dbReference>
<keyword evidence="3" id="KW-1185">Reference proteome</keyword>
<evidence type="ECO:0000256" key="1">
    <source>
        <dbReference type="SAM" id="MobiDB-lite"/>
    </source>
</evidence>
<gene>
    <name evidence="2" type="ORF">AVEN_29804_1</name>
</gene>
<name>A0A4Y2GHB8_ARAVE</name>